<dbReference type="EMBL" id="BMKF01000002">
    <property type="protein sequence ID" value="GGB68539.1"/>
    <property type="molecule type" value="Genomic_DNA"/>
</dbReference>
<organism evidence="2 3">
    <name type="scientific">Henriciella pelagia</name>
    <dbReference type="NCBI Taxonomy" id="1977912"/>
    <lineage>
        <taxon>Bacteria</taxon>
        <taxon>Pseudomonadati</taxon>
        <taxon>Pseudomonadota</taxon>
        <taxon>Alphaproteobacteria</taxon>
        <taxon>Hyphomonadales</taxon>
        <taxon>Hyphomonadaceae</taxon>
        <taxon>Henriciella</taxon>
    </lineage>
</organism>
<comment type="caution">
    <text evidence="2">The sequence shown here is derived from an EMBL/GenBank/DDBJ whole genome shotgun (WGS) entry which is preliminary data.</text>
</comment>
<dbReference type="InterPro" id="IPR010987">
    <property type="entry name" value="Glutathione-S-Trfase_C-like"/>
</dbReference>
<dbReference type="InterPro" id="IPR004046">
    <property type="entry name" value="GST_C"/>
</dbReference>
<dbReference type="Gene3D" id="3.40.30.10">
    <property type="entry name" value="Glutaredoxin"/>
    <property type="match status" value="1"/>
</dbReference>
<dbReference type="SUPFAM" id="SSF47616">
    <property type="entry name" value="GST C-terminal domain-like"/>
    <property type="match status" value="1"/>
</dbReference>
<feature type="domain" description="GST C-terminal" evidence="1">
    <location>
        <begin position="61"/>
        <end position="193"/>
    </location>
</feature>
<dbReference type="InterPro" id="IPR036282">
    <property type="entry name" value="Glutathione-S-Trfase_C_sf"/>
</dbReference>
<evidence type="ECO:0000313" key="2">
    <source>
        <dbReference type="EMBL" id="GGB68539.1"/>
    </source>
</evidence>
<evidence type="ECO:0000313" key="3">
    <source>
        <dbReference type="Proteomes" id="UP000628854"/>
    </source>
</evidence>
<dbReference type="CDD" id="cd00299">
    <property type="entry name" value="GST_C_family"/>
    <property type="match status" value="1"/>
</dbReference>
<reference evidence="3" key="1">
    <citation type="journal article" date="2019" name="Int. J. Syst. Evol. Microbiol.">
        <title>The Global Catalogue of Microorganisms (GCM) 10K type strain sequencing project: providing services to taxonomists for standard genome sequencing and annotation.</title>
        <authorList>
            <consortium name="The Broad Institute Genomics Platform"/>
            <consortium name="The Broad Institute Genome Sequencing Center for Infectious Disease"/>
            <person name="Wu L."/>
            <person name="Ma J."/>
        </authorList>
    </citation>
    <scope>NUCLEOTIDE SEQUENCE [LARGE SCALE GENOMIC DNA]</scope>
    <source>
        <strain evidence="3">CGMCC 1.15928</strain>
    </source>
</reference>
<proteinExistence type="predicted"/>
<dbReference type="Gene3D" id="1.20.1050.10">
    <property type="match status" value="1"/>
</dbReference>
<accession>A0ABQ1JGM3</accession>
<gene>
    <name evidence="2" type="primary">fzlA</name>
    <name evidence="2" type="ORF">GCM10011503_16410</name>
</gene>
<dbReference type="PANTHER" id="PTHR44051">
    <property type="entry name" value="GLUTATHIONE S-TRANSFERASE-RELATED"/>
    <property type="match status" value="1"/>
</dbReference>
<name>A0ABQ1JGM3_9PROT</name>
<dbReference type="Pfam" id="PF14497">
    <property type="entry name" value="GST_C_3"/>
    <property type="match status" value="1"/>
</dbReference>
<keyword evidence="3" id="KW-1185">Reference proteome</keyword>
<dbReference type="PANTHER" id="PTHR44051:SF8">
    <property type="entry name" value="GLUTATHIONE S-TRANSFERASE GSTA"/>
    <property type="match status" value="1"/>
</dbReference>
<dbReference type="Proteomes" id="UP000628854">
    <property type="component" value="Unassembled WGS sequence"/>
</dbReference>
<evidence type="ECO:0000259" key="1">
    <source>
        <dbReference type="PROSITE" id="PS50405"/>
    </source>
</evidence>
<sequence length="198" mass="22067">MQECISVPWSLPDELIAMAPGAIAPALVDTSAEVKTTAIGTHAICEYLEKAHPNPRLLPFVANECAEARRLWRWSEDSFAEVNATLLTERVNQWVRRSSDTDTASLRAGVHALKSKMTFLNGLAETRAYMAGRALTMADLSIAAHLSAYDYFGDVPWDVTPDLKAWYSRIKSRPSFRPLLNDKVDGTRPAKHYADLDF</sequence>
<dbReference type="PROSITE" id="PS50405">
    <property type="entry name" value="GST_CTER"/>
    <property type="match status" value="1"/>
</dbReference>
<protein>
    <submittedName>
        <fullName evidence="2">Glutathione S-transferase</fullName>
    </submittedName>
</protein>